<feature type="chain" id="PRO_5047381142" evidence="2">
    <location>
        <begin position="21"/>
        <end position="196"/>
    </location>
</feature>
<dbReference type="EMBL" id="JBHRTA010000038">
    <property type="protein sequence ID" value="MFC3198927.1"/>
    <property type="molecule type" value="Genomic_DNA"/>
</dbReference>
<sequence length="196" mass="22082">MRNRSILVIVLFVCCITANAQRKALTPAEAARFKERVTASIRDIRTLESDFTQTKVLSYLESAVRSSGKLFVRAPDQIRWEYLTPTPSAQVFDLTTAKRPKSAAGLLSAAIADGNIFNEERFATAYYREGPDYVAVQTPKNRGLSRHIKEVELTVDGDTWLIKSIKIVDPARDHTLITFANQRKNIPLPADKFNRK</sequence>
<name>A0ABV7JUE1_9SPHI</name>
<dbReference type="Proteomes" id="UP001595526">
    <property type="component" value="Unassembled WGS sequence"/>
</dbReference>
<dbReference type="SUPFAM" id="SSF89392">
    <property type="entry name" value="Prokaryotic lipoproteins and lipoprotein localization factors"/>
    <property type="match status" value="1"/>
</dbReference>
<keyword evidence="3" id="KW-0449">Lipoprotein</keyword>
<evidence type="ECO:0000256" key="1">
    <source>
        <dbReference type="ARBA" id="ARBA00022729"/>
    </source>
</evidence>
<evidence type="ECO:0000313" key="4">
    <source>
        <dbReference type="Proteomes" id="UP001595526"/>
    </source>
</evidence>
<proteinExistence type="predicted"/>
<dbReference type="Gene3D" id="2.50.20.10">
    <property type="entry name" value="Lipoprotein localisation LolA/LolB/LppX"/>
    <property type="match status" value="2"/>
</dbReference>
<dbReference type="Pfam" id="PF03548">
    <property type="entry name" value="LolA"/>
    <property type="match status" value="1"/>
</dbReference>
<feature type="signal peptide" evidence="2">
    <location>
        <begin position="1"/>
        <end position="20"/>
    </location>
</feature>
<keyword evidence="1 2" id="KW-0732">Signal</keyword>
<accession>A0ABV7JUE1</accession>
<dbReference type="RefSeq" id="WP_379024056.1">
    <property type="nucleotide sequence ID" value="NZ_JBHRTA010000038.1"/>
</dbReference>
<keyword evidence="4" id="KW-1185">Reference proteome</keyword>
<dbReference type="InterPro" id="IPR004564">
    <property type="entry name" value="OM_lipoprot_carrier_LolA-like"/>
</dbReference>
<evidence type="ECO:0000313" key="3">
    <source>
        <dbReference type="EMBL" id="MFC3198927.1"/>
    </source>
</evidence>
<comment type="caution">
    <text evidence="3">The sequence shown here is derived from an EMBL/GenBank/DDBJ whole genome shotgun (WGS) entry which is preliminary data.</text>
</comment>
<dbReference type="InterPro" id="IPR029046">
    <property type="entry name" value="LolA/LolB/LppX"/>
</dbReference>
<dbReference type="PANTHER" id="PTHR35869:SF1">
    <property type="entry name" value="OUTER-MEMBRANE LIPOPROTEIN CARRIER PROTEIN"/>
    <property type="match status" value="1"/>
</dbReference>
<dbReference type="PANTHER" id="PTHR35869">
    <property type="entry name" value="OUTER-MEMBRANE LIPOPROTEIN CARRIER PROTEIN"/>
    <property type="match status" value="1"/>
</dbReference>
<evidence type="ECO:0000256" key="2">
    <source>
        <dbReference type="SAM" id="SignalP"/>
    </source>
</evidence>
<gene>
    <name evidence="3" type="ORF">ACFOET_14990</name>
</gene>
<protein>
    <submittedName>
        <fullName evidence="3">Outer membrane lipoprotein carrier protein LolA</fullName>
    </submittedName>
</protein>
<organism evidence="3 4">
    <name type="scientific">Parapedobacter deserti</name>
    <dbReference type="NCBI Taxonomy" id="1912957"/>
    <lineage>
        <taxon>Bacteria</taxon>
        <taxon>Pseudomonadati</taxon>
        <taxon>Bacteroidota</taxon>
        <taxon>Sphingobacteriia</taxon>
        <taxon>Sphingobacteriales</taxon>
        <taxon>Sphingobacteriaceae</taxon>
        <taxon>Parapedobacter</taxon>
    </lineage>
</organism>
<reference evidence="4" key="1">
    <citation type="journal article" date="2019" name="Int. J. Syst. Evol. Microbiol.">
        <title>The Global Catalogue of Microorganisms (GCM) 10K type strain sequencing project: providing services to taxonomists for standard genome sequencing and annotation.</title>
        <authorList>
            <consortium name="The Broad Institute Genomics Platform"/>
            <consortium name="The Broad Institute Genome Sequencing Center for Infectious Disease"/>
            <person name="Wu L."/>
            <person name="Ma J."/>
        </authorList>
    </citation>
    <scope>NUCLEOTIDE SEQUENCE [LARGE SCALE GENOMIC DNA]</scope>
    <source>
        <strain evidence="4">KCTC 52416</strain>
    </source>
</reference>
<dbReference type="CDD" id="cd16325">
    <property type="entry name" value="LolA"/>
    <property type="match status" value="1"/>
</dbReference>